<keyword evidence="2" id="KW-1185">Reference proteome</keyword>
<protein>
    <submittedName>
        <fullName evidence="1">Uncharacterized protein</fullName>
    </submittedName>
</protein>
<dbReference type="OrthoDB" id="9923546at2"/>
<evidence type="ECO:0000313" key="1">
    <source>
        <dbReference type="EMBL" id="TCG11577.1"/>
    </source>
</evidence>
<gene>
    <name evidence="1" type="ORF">C4B25_01185</name>
</gene>
<dbReference type="AlphaFoldDB" id="A0A4R0XUT7"/>
<dbReference type="EMBL" id="PSZP01000005">
    <property type="protein sequence ID" value="TCG11577.1"/>
    <property type="molecule type" value="Genomic_DNA"/>
</dbReference>
<comment type="caution">
    <text evidence="1">The sequence shown here is derived from an EMBL/GenBank/DDBJ whole genome shotgun (WGS) entry which is preliminary data.</text>
</comment>
<proteinExistence type="predicted"/>
<sequence length="63" mass="7222">MAKKHKIVKCKVESINKFNNQITMSCGKRILNARGKGANWTTNTKQMKIANDHILICTENEEF</sequence>
<organism evidence="1 2">
    <name type="scientific">Mycoplasma todarodis</name>
    <dbReference type="NCBI Taxonomy" id="1937191"/>
    <lineage>
        <taxon>Bacteria</taxon>
        <taxon>Bacillati</taxon>
        <taxon>Mycoplasmatota</taxon>
        <taxon>Mollicutes</taxon>
        <taxon>Mycoplasmataceae</taxon>
        <taxon>Mycoplasma</taxon>
    </lineage>
</organism>
<name>A0A4R0XUT7_9MOLU</name>
<reference evidence="1 2" key="1">
    <citation type="submission" date="2018-02" db="EMBL/GenBank/DDBJ databases">
        <title>Mycoplasma marinum and Mycoplasma todarodis sp. nov., moderately halophilic and psychrotolerant mycoplasmas isolated from cephalopods.</title>
        <authorList>
            <person name="Viver T."/>
        </authorList>
    </citation>
    <scope>NUCLEOTIDE SEQUENCE [LARGE SCALE GENOMIC DNA]</scope>
    <source>
        <strain evidence="1 2">5H</strain>
    </source>
</reference>
<dbReference type="RefSeq" id="WP_131613239.1">
    <property type="nucleotide sequence ID" value="NZ_PSZP01000005.1"/>
</dbReference>
<accession>A0A4R0XUT7</accession>
<evidence type="ECO:0000313" key="2">
    <source>
        <dbReference type="Proteomes" id="UP000291072"/>
    </source>
</evidence>
<dbReference type="Proteomes" id="UP000291072">
    <property type="component" value="Unassembled WGS sequence"/>
</dbReference>